<dbReference type="Proteomes" id="UP001176961">
    <property type="component" value="Unassembled WGS sequence"/>
</dbReference>
<protein>
    <recommendedName>
        <fullName evidence="2">DUF5641 domain-containing protein</fullName>
    </recommendedName>
</protein>
<dbReference type="PANTHER" id="PTHR47331">
    <property type="entry name" value="PHD-TYPE DOMAIN-CONTAINING PROTEIN"/>
    <property type="match status" value="1"/>
</dbReference>
<dbReference type="EMBL" id="CATQJL010000223">
    <property type="protein sequence ID" value="CAJ0599135.1"/>
    <property type="molecule type" value="Genomic_DNA"/>
</dbReference>
<evidence type="ECO:0000313" key="3">
    <source>
        <dbReference type="EMBL" id="CAJ0599135.1"/>
    </source>
</evidence>
<gene>
    <name evidence="3" type="ORF">CYNAS_LOCUS11118</name>
</gene>
<feature type="compositionally biased region" description="Polar residues" evidence="1">
    <location>
        <begin position="128"/>
        <end position="143"/>
    </location>
</feature>
<comment type="caution">
    <text evidence="3">The sequence shown here is derived from an EMBL/GenBank/DDBJ whole genome shotgun (WGS) entry which is preliminary data.</text>
</comment>
<feature type="region of interest" description="Disordered" evidence="1">
    <location>
        <begin position="125"/>
        <end position="147"/>
    </location>
</feature>
<dbReference type="Pfam" id="PF03564">
    <property type="entry name" value="DUF1759"/>
    <property type="match status" value="1"/>
</dbReference>
<feature type="compositionally biased region" description="Basic and acidic residues" evidence="1">
    <location>
        <begin position="686"/>
        <end position="705"/>
    </location>
</feature>
<feature type="compositionally biased region" description="Basic and acidic residues" evidence="1">
    <location>
        <begin position="629"/>
        <end position="641"/>
    </location>
</feature>
<name>A0AA36M640_CYLNA</name>
<evidence type="ECO:0000256" key="1">
    <source>
        <dbReference type="SAM" id="MobiDB-lite"/>
    </source>
</evidence>
<reference evidence="3" key="1">
    <citation type="submission" date="2023-07" db="EMBL/GenBank/DDBJ databases">
        <authorList>
            <consortium name="CYATHOMIX"/>
        </authorList>
    </citation>
    <scope>NUCLEOTIDE SEQUENCE</scope>
    <source>
        <strain evidence="3">N/A</strain>
    </source>
</reference>
<dbReference type="AlphaFoldDB" id="A0AA36M640"/>
<feature type="domain" description="DUF5641" evidence="2">
    <location>
        <begin position="245"/>
        <end position="340"/>
    </location>
</feature>
<evidence type="ECO:0000259" key="2">
    <source>
        <dbReference type="Pfam" id="PF18701"/>
    </source>
</evidence>
<sequence>MAMRLGTSKRLLTRYTKKLETIITHLKNEGLETLTAASQEGEEIRDNLRQLNEGIGAITAFTEKIEKLLMDYATDVSGVQGLDEQELSSFEEYSAKAEEVLASAFDCLVLLKSRRQAYTVCTSREGEASNTTPEATEGTTPQVQPRLGSELPALPIPVFRGNIWEWDNFWELLNTNIHSQQIPDLYKFNYLKNALRGEAYQAIEKFQVKYPVDLSREEEEDPSYVSSEELVLLRTKKQTIEALQSSCKAVEKFWQVWQTHYLTSLREKHQKDVGQKRGCSYEPHNGDLVMIADPVQPRQAWKLGRIIELVENHSGVVREAGVMLPSRHKIRRPVNLLVPLELEQYPANSRREEDAGNDKPAISTEETVTHPYNLRPNRKKNYIGSILHSSVLLTTILGLIFSNKGVKGQQLPNQSSKISRTMKCIPVSCGEVVTTFEVGGILKYTVSFEAMLYKLSVAELDGETTFLKTILGVASPQAELLEPQLQAILKSLHNQRKTGSTIGKCKLISSREGEDSNGWRGKKQEYDGRAETVLKLVQSLMSFTQTSITQMEGHLSKVEEQVSASEETNLAVQCKQLKERIQEIELGWAHQVERLEKESQALKEKIQEQNEDKRMDWSAEVEEAVAGNKEQEKEKCAKQNDETMDWTAPEEVTTIDQANDNKTSDSYEDDRSETNEMETTFFTIERLMDQEDSSKGRRDSYHAENEETENDVSNDQCISYSN</sequence>
<evidence type="ECO:0000313" key="4">
    <source>
        <dbReference type="Proteomes" id="UP001176961"/>
    </source>
</evidence>
<proteinExistence type="predicted"/>
<dbReference type="InterPro" id="IPR040676">
    <property type="entry name" value="DUF5641"/>
</dbReference>
<feature type="compositionally biased region" description="Polar residues" evidence="1">
    <location>
        <begin position="713"/>
        <end position="722"/>
    </location>
</feature>
<accession>A0AA36M640</accession>
<dbReference type="PANTHER" id="PTHR47331:SF1">
    <property type="entry name" value="GAG-LIKE PROTEIN"/>
    <property type="match status" value="1"/>
</dbReference>
<feature type="region of interest" description="Disordered" evidence="1">
    <location>
        <begin position="624"/>
        <end position="722"/>
    </location>
</feature>
<dbReference type="InterPro" id="IPR005312">
    <property type="entry name" value="DUF1759"/>
</dbReference>
<organism evidence="3 4">
    <name type="scientific">Cylicocyclus nassatus</name>
    <name type="common">Nematode worm</name>
    <dbReference type="NCBI Taxonomy" id="53992"/>
    <lineage>
        <taxon>Eukaryota</taxon>
        <taxon>Metazoa</taxon>
        <taxon>Ecdysozoa</taxon>
        <taxon>Nematoda</taxon>
        <taxon>Chromadorea</taxon>
        <taxon>Rhabditida</taxon>
        <taxon>Rhabditina</taxon>
        <taxon>Rhabditomorpha</taxon>
        <taxon>Strongyloidea</taxon>
        <taxon>Strongylidae</taxon>
        <taxon>Cylicocyclus</taxon>
    </lineage>
</organism>
<keyword evidence="4" id="KW-1185">Reference proteome</keyword>
<dbReference type="Pfam" id="PF18701">
    <property type="entry name" value="DUF5641"/>
    <property type="match status" value="1"/>
</dbReference>